<evidence type="ECO:0000256" key="4">
    <source>
        <dbReference type="PROSITE-ProRule" id="PRU00050"/>
    </source>
</evidence>
<dbReference type="AlphaFoldDB" id="A0A7X0L343"/>
<dbReference type="EMBL" id="JACHMQ010000001">
    <property type="protein sequence ID" value="MBB6400323.1"/>
    <property type="molecule type" value="Genomic_DNA"/>
</dbReference>
<evidence type="ECO:0000259" key="5">
    <source>
        <dbReference type="PROSITE" id="PS50122"/>
    </source>
</evidence>
<dbReference type="RefSeq" id="WP_185032766.1">
    <property type="nucleotide sequence ID" value="NZ_JACHMQ010000001.1"/>
</dbReference>
<dbReference type="GO" id="GO:0005737">
    <property type="term" value="C:cytoplasm"/>
    <property type="evidence" value="ECO:0007669"/>
    <property type="project" value="InterPro"/>
</dbReference>
<dbReference type="PANTHER" id="PTHR42872:SF6">
    <property type="entry name" value="PROTEIN-GLUTAMATE METHYLESTERASE_PROTEIN-GLUTAMINE GLUTAMINASE"/>
    <property type="match status" value="1"/>
</dbReference>
<feature type="active site" evidence="4">
    <location>
        <position position="142"/>
    </location>
</feature>
<comment type="catalytic activity">
    <reaction evidence="3">
        <text>[protein]-L-glutamate 5-O-methyl ester + H2O = L-glutamyl-[protein] + methanol + H(+)</text>
        <dbReference type="Rhea" id="RHEA:23236"/>
        <dbReference type="Rhea" id="RHEA-COMP:10208"/>
        <dbReference type="Rhea" id="RHEA-COMP:10311"/>
        <dbReference type="ChEBI" id="CHEBI:15377"/>
        <dbReference type="ChEBI" id="CHEBI:15378"/>
        <dbReference type="ChEBI" id="CHEBI:17790"/>
        <dbReference type="ChEBI" id="CHEBI:29973"/>
        <dbReference type="ChEBI" id="CHEBI:82795"/>
        <dbReference type="EC" id="3.1.1.61"/>
    </reaction>
</comment>
<dbReference type="InterPro" id="IPR035909">
    <property type="entry name" value="CheB_C"/>
</dbReference>
<organism evidence="6 7">
    <name type="scientific">Actinomadura coerulea</name>
    <dbReference type="NCBI Taxonomy" id="46159"/>
    <lineage>
        <taxon>Bacteria</taxon>
        <taxon>Bacillati</taxon>
        <taxon>Actinomycetota</taxon>
        <taxon>Actinomycetes</taxon>
        <taxon>Streptosporangiales</taxon>
        <taxon>Thermomonosporaceae</taxon>
        <taxon>Actinomadura</taxon>
    </lineage>
</organism>
<gene>
    <name evidence="6" type="ORF">BKA00_007237</name>
</gene>
<sequence>MDAARDPAKTTASGRDIVVVAASAGGIEALQAVLAPLPPDLPASLLVVLHIPPTGGRALPKILDRAGWLRSAAAVDGEPLRHGRVYVAPPDRHLLVRDGGVHVDHGPKQHGHRPAADPLFQSAASAYGPRVIGVVLSGMLDDGAAGCAAVERAGGVVAVQDPAESAYDGMPRAALAATEHAVPLRAADLAAFITEQSRTPVGAAPAPGGAGTRLEQRAAVMDPPGTWSGMTCPECGGPLNVRSGGLPPRYACRVGHIWSAASLLDGQADAVERALWVAVLRLEERVRMSERMAAAAEERGHRRSAEVFRASARESDEAVKTLRHLVEGVAPVSGEAEQPEG</sequence>
<dbReference type="GO" id="GO:0008984">
    <property type="term" value="F:protein-glutamate methylesterase activity"/>
    <property type="evidence" value="ECO:0007669"/>
    <property type="project" value="UniProtKB-EC"/>
</dbReference>
<dbReference type="InterPro" id="IPR000673">
    <property type="entry name" value="Sig_transdc_resp-reg_Me-estase"/>
</dbReference>
<dbReference type="CDD" id="cd16433">
    <property type="entry name" value="CheB"/>
    <property type="match status" value="1"/>
</dbReference>
<dbReference type="Proteomes" id="UP000546324">
    <property type="component" value="Unassembled WGS sequence"/>
</dbReference>
<keyword evidence="4" id="KW-0145">Chemotaxis</keyword>
<dbReference type="Gene3D" id="3.40.50.180">
    <property type="entry name" value="Methylesterase CheB, C-terminal domain"/>
    <property type="match status" value="1"/>
</dbReference>
<feature type="active site" evidence="4">
    <location>
        <position position="50"/>
    </location>
</feature>
<dbReference type="EC" id="3.1.1.61" evidence="2"/>
<dbReference type="Pfam" id="PF01339">
    <property type="entry name" value="CheB_methylest"/>
    <property type="match status" value="1"/>
</dbReference>
<comment type="caution">
    <text evidence="6">The sequence shown here is derived from an EMBL/GenBank/DDBJ whole genome shotgun (WGS) entry which is preliminary data.</text>
</comment>
<dbReference type="PIRSF" id="PIRSF036461">
    <property type="entry name" value="Chmtx_methlestr"/>
    <property type="match status" value="1"/>
</dbReference>
<evidence type="ECO:0000256" key="1">
    <source>
        <dbReference type="ARBA" id="ARBA00022801"/>
    </source>
</evidence>
<dbReference type="InterPro" id="IPR011247">
    <property type="entry name" value="Chemotax_prot-Glu_Me-esterase"/>
</dbReference>
<dbReference type="SUPFAM" id="SSF52738">
    <property type="entry name" value="Methylesterase CheB, C-terminal domain"/>
    <property type="match status" value="1"/>
</dbReference>
<proteinExistence type="predicted"/>
<evidence type="ECO:0000256" key="3">
    <source>
        <dbReference type="ARBA" id="ARBA00048267"/>
    </source>
</evidence>
<keyword evidence="7" id="KW-1185">Reference proteome</keyword>
<accession>A0A7X0L343</accession>
<name>A0A7X0L343_9ACTN</name>
<keyword evidence="1 4" id="KW-0378">Hydrolase</keyword>
<feature type="domain" description="CheB-type methylesterase" evidence="5">
    <location>
        <begin position="11"/>
        <end position="175"/>
    </location>
</feature>
<evidence type="ECO:0000313" key="7">
    <source>
        <dbReference type="Proteomes" id="UP000546324"/>
    </source>
</evidence>
<dbReference type="GO" id="GO:0006935">
    <property type="term" value="P:chemotaxis"/>
    <property type="evidence" value="ECO:0007669"/>
    <property type="project" value="UniProtKB-UniRule"/>
</dbReference>
<dbReference type="PANTHER" id="PTHR42872">
    <property type="entry name" value="PROTEIN-GLUTAMATE METHYLESTERASE/PROTEIN-GLUTAMINE GLUTAMINASE"/>
    <property type="match status" value="1"/>
</dbReference>
<evidence type="ECO:0000313" key="6">
    <source>
        <dbReference type="EMBL" id="MBB6400323.1"/>
    </source>
</evidence>
<feature type="active site" evidence="4">
    <location>
        <position position="23"/>
    </location>
</feature>
<dbReference type="GO" id="GO:0000156">
    <property type="term" value="F:phosphorelay response regulator activity"/>
    <property type="evidence" value="ECO:0007669"/>
    <property type="project" value="InterPro"/>
</dbReference>
<reference evidence="6 7" key="1">
    <citation type="submission" date="2020-08" db="EMBL/GenBank/DDBJ databases">
        <title>Sequencing the genomes of 1000 actinobacteria strains.</title>
        <authorList>
            <person name="Klenk H.-P."/>
        </authorList>
    </citation>
    <scope>NUCLEOTIDE SEQUENCE [LARGE SCALE GENOMIC DNA]</scope>
    <source>
        <strain evidence="6 7">DSM 43675</strain>
    </source>
</reference>
<evidence type="ECO:0000256" key="2">
    <source>
        <dbReference type="ARBA" id="ARBA00039140"/>
    </source>
</evidence>
<dbReference type="PROSITE" id="PS50122">
    <property type="entry name" value="CHEB"/>
    <property type="match status" value="1"/>
</dbReference>
<protein>
    <recommendedName>
        <fullName evidence="2">protein-glutamate methylesterase</fullName>
        <ecNumber evidence="2">3.1.1.61</ecNumber>
    </recommendedName>
</protein>